<organism evidence="1 2">
    <name type="scientific">Petrolisthes manimaculis</name>
    <dbReference type="NCBI Taxonomy" id="1843537"/>
    <lineage>
        <taxon>Eukaryota</taxon>
        <taxon>Metazoa</taxon>
        <taxon>Ecdysozoa</taxon>
        <taxon>Arthropoda</taxon>
        <taxon>Crustacea</taxon>
        <taxon>Multicrustacea</taxon>
        <taxon>Malacostraca</taxon>
        <taxon>Eumalacostraca</taxon>
        <taxon>Eucarida</taxon>
        <taxon>Decapoda</taxon>
        <taxon>Pleocyemata</taxon>
        <taxon>Anomura</taxon>
        <taxon>Galatheoidea</taxon>
        <taxon>Porcellanidae</taxon>
        <taxon>Petrolisthes</taxon>
    </lineage>
</organism>
<dbReference type="EMBL" id="JAWZYT010000533">
    <property type="protein sequence ID" value="KAK4322168.1"/>
    <property type="molecule type" value="Genomic_DNA"/>
</dbReference>
<proteinExistence type="predicted"/>
<dbReference type="AlphaFoldDB" id="A0AAE1Q9M4"/>
<reference evidence="1" key="1">
    <citation type="submission" date="2023-11" db="EMBL/GenBank/DDBJ databases">
        <title>Genome assemblies of two species of porcelain crab, Petrolisthes cinctipes and Petrolisthes manimaculis (Anomura: Porcellanidae).</title>
        <authorList>
            <person name="Angst P."/>
        </authorList>
    </citation>
    <scope>NUCLEOTIDE SEQUENCE</scope>
    <source>
        <strain evidence="1">PB745_02</strain>
        <tissue evidence="1">Gill</tissue>
    </source>
</reference>
<gene>
    <name evidence="1" type="ORF">Pmani_007079</name>
</gene>
<sequence>MAQEQGSGLENLVKTKVEEKLANITSIIEAKETRSVSKTVKDVAAVMLPGLANIIAVAVSTAVSSVIKEFNDRLESKTAEMQRISLLNTFENDKLEQYSRRESLRISGLEEEDDETEEVLEAKIIELAQDIGVKIKWNDISLAHRMGRNREEGRPVIVRLCHRKKKNEIVINKKKLKEKNRKVYVNEDLTSLRARMVIVVKEHEAVKNVTTRDGSILAWLNSGGRPVVVNNPFDLHKVGIDSPDWRKLNLDHLIKC</sequence>
<evidence type="ECO:0000313" key="1">
    <source>
        <dbReference type="EMBL" id="KAK4322168.1"/>
    </source>
</evidence>
<accession>A0AAE1Q9M4</accession>
<name>A0AAE1Q9M4_9EUCA</name>
<keyword evidence="2" id="KW-1185">Reference proteome</keyword>
<dbReference type="Proteomes" id="UP001292094">
    <property type="component" value="Unassembled WGS sequence"/>
</dbReference>
<protein>
    <submittedName>
        <fullName evidence="1">Uncharacterized protein</fullName>
    </submittedName>
</protein>
<comment type="caution">
    <text evidence="1">The sequence shown here is derived from an EMBL/GenBank/DDBJ whole genome shotgun (WGS) entry which is preliminary data.</text>
</comment>
<evidence type="ECO:0000313" key="2">
    <source>
        <dbReference type="Proteomes" id="UP001292094"/>
    </source>
</evidence>
<dbReference type="Gene3D" id="3.30.70.1820">
    <property type="entry name" value="L1 transposable element, RRM domain"/>
    <property type="match status" value="1"/>
</dbReference>